<dbReference type="KEGG" id="blq:L21SP5_00593"/>
<evidence type="ECO:0000256" key="1">
    <source>
        <dbReference type="PROSITE-ProRule" id="PRU00339"/>
    </source>
</evidence>
<dbReference type="EMBL" id="CP013118">
    <property type="protein sequence ID" value="ALO14268.1"/>
    <property type="molecule type" value="Genomic_DNA"/>
</dbReference>
<dbReference type="Proteomes" id="UP000064893">
    <property type="component" value="Chromosome"/>
</dbReference>
<dbReference type="SUPFAM" id="SSF81901">
    <property type="entry name" value="HCP-like"/>
    <property type="match status" value="1"/>
</dbReference>
<reference evidence="2 3" key="1">
    <citation type="submission" date="2015-11" db="EMBL/GenBank/DDBJ databases">
        <title>Description and complete genome sequence of a novel strain predominating in hypersaline microbial mats and representing a new family of the Bacteriodetes phylum.</title>
        <authorList>
            <person name="Spring S."/>
            <person name="Bunk B."/>
            <person name="Sproer C."/>
            <person name="Klenk H.-P."/>
        </authorList>
    </citation>
    <scope>NUCLEOTIDE SEQUENCE [LARGE SCALE GENOMIC DNA]</scope>
    <source>
        <strain evidence="2 3">L21-Spi-D4</strain>
    </source>
</reference>
<dbReference type="PANTHER" id="PTHR37423">
    <property type="entry name" value="SOLUBLE LYTIC MUREIN TRANSGLYCOSYLASE-RELATED"/>
    <property type="match status" value="1"/>
</dbReference>
<proteinExistence type="predicted"/>
<evidence type="ECO:0000313" key="2">
    <source>
        <dbReference type="EMBL" id="ALO14268.1"/>
    </source>
</evidence>
<dbReference type="RefSeq" id="WP_057951831.1">
    <property type="nucleotide sequence ID" value="NZ_CP013118.1"/>
</dbReference>
<dbReference type="Gene3D" id="1.25.40.10">
    <property type="entry name" value="Tetratricopeptide repeat domain"/>
    <property type="match status" value="8"/>
</dbReference>
<sequence>MIIRYFQIFAILVVLSLCGQRVSAQVPHDQPTAEQKLMKGIELFEKELYGSAIQLFDEIVLYHKRVGFNDISADAEFYAAISALQLDNQDAEYRIVNFIKRNPESPRIQRACFFMGQYKYDEQEWESAVYWFGRVERYRLERQERSEYYFKQGYAWLMLEEEEKANKLFYELLDFPESDYYGPGVYYYSHIEYTRGNYETALKGFKALKEDPTFSPIVPYYMAHIYFLQQKYDKVISYVPTIINEVTPKRKAEMQRMLGNAWFKQANYDSARVYLEKYKESTDNFKRYDLYQLAYSYYQTGAYEKAANNFSLITSKQDSLSQNANYHMAASYLKQGDKKNAHLAFGSASRMSFNDKIKEDALFNYAKLTYELSFAPFDETIRIFHSYLDQYDNSDRSDMIYNYLVDVYMTSKNYRRALESIDKIKQKNRQVTNALQKVAFYRGIELYNNLKYADAIAMFDKSLGAGGNDAQLISLARYWKAECLFREKKYDQAIQHYKQYLTTPGAYSTSYYNLTNYNVAYSFFKQAEYNAASIWFRKYIDNADSAITRILYDATVRLGDSYFVQRKYNQALLAYKDATKIPVEENDYAIFQQGFTAGVLHNYKQKIDVLIPLTTRESSLLADDALFETGQAYIQLNKPAQGIAQFEKLIREYPRSNYMKKSHLQAGLMYFNMGDNEKAADHFKYLIEHHKGSDEYGEALVALKNIYLDQNKVDEYFSYAKKLNINISSNEQDSLLYLSAEKAYLNGEAEHSRELFNEYLTRFADGQFTLKAHFYLAQSLFNDENLDKAIPHYKYVIKQPLNSFTETALYNLATIYRDKSNASKAWEYYSRLEPIASNKRMLMESRVGQMRAAIKLEDYKKVEKAASQILITEKLPEEIAREARFNKARALEKLGRNTEALVQYRLVAQNLQTPQGAESKYAVARLEYEAGKTALAENEIQNFIKNGTPHQYWLGKSFLLLARIYQESGKAFQAKAYLQSIIDNYAIKDDGIIKEAEERLAEITTSEDVKFETGKDADLELEFDRNSKVDTTQLK</sequence>
<evidence type="ECO:0000313" key="3">
    <source>
        <dbReference type="Proteomes" id="UP000064893"/>
    </source>
</evidence>
<dbReference type="PANTHER" id="PTHR37423:SF6">
    <property type="entry name" value="CELL DIVISION COORDINATOR CPOB"/>
    <property type="match status" value="1"/>
</dbReference>
<keyword evidence="1" id="KW-0802">TPR repeat</keyword>
<dbReference type="Pfam" id="PF13174">
    <property type="entry name" value="TPR_6"/>
    <property type="match status" value="3"/>
</dbReference>
<dbReference type="STRING" id="1307839.L21SP5_00593"/>
<dbReference type="Pfam" id="PF13432">
    <property type="entry name" value="TPR_16"/>
    <property type="match status" value="1"/>
</dbReference>
<gene>
    <name evidence="2" type="ORF">L21SP5_00593</name>
</gene>
<dbReference type="PATRIC" id="fig|1307839.3.peg.636"/>
<accession>A0A0S2HWH3</accession>
<dbReference type="AlphaFoldDB" id="A0A0S2HWH3"/>
<dbReference type="SMART" id="SM00028">
    <property type="entry name" value="TPR"/>
    <property type="match status" value="12"/>
</dbReference>
<name>A0A0S2HWH3_9BACT</name>
<dbReference type="SUPFAM" id="SSF48452">
    <property type="entry name" value="TPR-like"/>
    <property type="match status" value="4"/>
</dbReference>
<keyword evidence="3" id="KW-1185">Reference proteome</keyword>
<dbReference type="InterPro" id="IPR019734">
    <property type="entry name" value="TPR_rpt"/>
</dbReference>
<protein>
    <submittedName>
        <fullName evidence="2">Tol-pal system protein YbgF</fullName>
    </submittedName>
</protein>
<organism evidence="2 3">
    <name type="scientific">Salinivirga cyanobacteriivorans</name>
    <dbReference type="NCBI Taxonomy" id="1307839"/>
    <lineage>
        <taxon>Bacteria</taxon>
        <taxon>Pseudomonadati</taxon>
        <taxon>Bacteroidota</taxon>
        <taxon>Bacteroidia</taxon>
        <taxon>Bacteroidales</taxon>
        <taxon>Salinivirgaceae</taxon>
        <taxon>Salinivirga</taxon>
    </lineage>
</organism>
<dbReference type="OrthoDB" id="9814448at2"/>
<feature type="repeat" description="TPR" evidence="1">
    <location>
        <begin position="623"/>
        <end position="656"/>
    </location>
</feature>
<dbReference type="InterPro" id="IPR011990">
    <property type="entry name" value="TPR-like_helical_dom_sf"/>
</dbReference>
<dbReference type="PROSITE" id="PS50005">
    <property type="entry name" value="TPR"/>
    <property type="match status" value="1"/>
</dbReference>